<dbReference type="Proteomes" id="UP000236291">
    <property type="component" value="Unassembled WGS sequence"/>
</dbReference>
<dbReference type="STRING" id="57577.A0A2K3P5F9"/>
<keyword evidence="6 9" id="KW-0326">Glycosidase</keyword>
<dbReference type="GO" id="GO:0004650">
    <property type="term" value="F:polygalacturonase activity"/>
    <property type="evidence" value="ECO:0007669"/>
    <property type="project" value="InterPro"/>
</dbReference>
<dbReference type="GO" id="GO:0071555">
    <property type="term" value="P:cell wall organization"/>
    <property type="evidence" value="ECO:0007669"/>
    <property type="project" value="UniProtKB-KW"/>
</dbReference>
<dbReference type="GO" id="GO:0005975">
    <property type="term" value="P:carbohydrate metabolic process"/>
    <property type="evidence" value="ECO:0007669"/>
    <property type="project" value="InterPro"/>
</dbReference>
<reference evidence="10 11" key="2">
    <citation type="journal article" date="2017" name="Front. Plant Sci.">
        <title>Gene Classification and Mining of Molecular Markers Useful in Red Clover (Trifolium pratense) Breeding.</title>
        <authorList>
            <person name="Istvanek J."/>
            <person name="Dluhosova J."/>
            <person name="Dluhos P."/>
            <person name="Patkova L."/>
            <person name="Nedelnik J."/>
            <person name="Repkova J."/>
        </authorList>
    </citation>
    <scope>NUCLEOTIDE SEQUENCE [LARGE SCALE GENOMIC DNA]</scope>
    <source>
        <strain evidence="11">cv. Tatra</strain>
        <tissue evidence="10">Young leaves</tissue>
    </source>
</reference>
<accession>A0A2K3P5F9</accession>
<name>A0A2K3P5F9_TRIPR</name>
<evidence type="ECO:0000313" key="11">
    <source>
        <dbReference type="Proteomes" id="UP000236291"/>
    </source>
</evidence>
<evidence type="ECO:0000256" key="4">
    <source>
        <dbReference type="ARBA" id="ARBA00022525"/>
    </source>
</evidence>
<evidence type="ECO:0000256" key="3">
    <source>
        <dbReference type="ARBA" id="ARBA00022512"/>
    </source>
</evidence>
<comment type="subcellular location">
    <subcellularLocation>
        <location evidence="1">Secreted</location>
        <location evidence="1">Cell wall</location>
    </subcellularLocation>
</comment>
<keyword evidence="5 9" id="KW-0378">Hydrolase</keyword>
<keyword evidence="7" id="KW-0961">Cell wall biogenesis/degradation</keyword>
<evidence type="ECO:0000256" key="1">
    <source>
        <dbReference type="ARBA" id="ARBA00004191"/>
    </source>
</evidence>
<dbReference type="PROSITE" id="PS00502">
    <property type="entry name" value="POLYGALACTURONASE"/>
    <property type="match status" value="1"/>
</dbReference>
<evidence type="ECO:0000313" key="10">
    <source>
        <dbReference type="EMBL" id="PNY10519.1"/>
    </source>
</evidence>
<dbReference type="InterPro" id="IPR000743">
    <property type="entry name" value="Glyco_hydro_28"/>
</dbReference>
<evidence type="ECO:0000256" key="9">
    <source>
        <dbReference type="RuleBase" id="RU361169"/>
    </source>
</evidence>
<evidence type="ECO:0000256" key="2">
    <source>
        <dbReference type="ARBA" id="ARBA00008834"/>
    </source>
</evidence>
<dbReference type="SMART" id="SM00710">
    <property type="entry name" value="PbH1"/>
    <property type="match status" value="3"/>
</dbReference>
<comment type="caution">
    <text evidence="10">The sequence shown here is derived from an EMBL/GenBank/DDBJ whole genome shotgun (WGS) entry which is preliminary data.</text>
</comment>
<keyword evidence="3" id="KW-0134">Cell wall</keyword>
<dbReference type="InterPro" id="IPR006626">
    <property type="entry name" value="PbH1"/>
</dbReference>
<keyword evidence="4" id="KW-0964">Secreted</keyword>
<feature type="active site" evidence="8">
    <location>
        <position position="140"/>
    </location>
</feature>
<dbReference type="SUPFAM" id="SSF51126">
    <property type="entry name" value="Pectin lyase-like"/>
    <property type="match status" value="1"/>
</dbReference>
<reference evidence="10 11" key="1">
    <citation type="journal article" date="2014" name="Am. J. Bot.">
        <title>Genome assembly and annotation for red clover (Trifolium pratense; Fabaceae).</title>
        <authorList>
            <person name="Istvanek J."/>
            <person name="Jaros M."/>
            <person name="Krenek A."/>
            <person name="Repkova J."/>
        </authorList>
    </citation>
    <scope>NUCLEOTIDE SEQUENCE [LARGE SCALE GENOMIC DNA]</scope>
    <source>
        <strain evidence="11">cv. Tatra</strain>
        <tissue evidence="10">Young leaves</tissue>
    </source>
</reference>
<evidence type="ECO:0000256" key="7">
    <source>
        <dbReference type="ARBA" id="ARBA00023316"/>
    </source>
</evidence>
<gene>
    <name evidence="10" type="ORF">L195_g007099</name>
</gene>
<proteinExistence type="inferred from homology"/>
<evidence type="ECO:0000256" key="8">
    <source>
        <dbReference type="PROSITE-ProRule" id="PRU10052"/>
    </source>
</evidence>
<organism evidence="10 11">
    <name type="scientific">Trifolium pratense</name>
    <name type="common">Red clover</name>
    <dbReference type="NCBI Taxonomy" id="57577"/>
    <lineage>
        <taxon>Eukaryota</taxon>
        <taxon>Viridiplantae</taxon>
        <taxon>Streptophyta</taxon>
        <taxon>Embryophyta</taxon>
        <taxon>Tracheophyta</taxon>
        <taxon>Spermatophyta</taxon>
        <taxon>Magnoliopsida</taxon>
        <taxon>eudicotyledons</taxon>
        <taxon>Gunneridae</taxon>
        <taxon>Pentapetalae</taxon>
        <taxon>rosids</taxon>
        <taxon>fabids</taxon>
        <taxon>Fabales</taxon>
        <taxon>Fabaceae</taxon>
        <taxon>Papilionoideae</taxon>
        <taxon>50 kb inversion clade</taxon>
        <taxon>NPAAA clade</taxon>
        <taxon>Hologalegina</taxon>
        <taxon>IRL clade</taxon>
        <taxon>Trifolieae</taxon>
        <taxon>Trifolium</taxon>
    </lineage>
</organism>
<dbReference type="Pfam" id="PF00295">
    <property type="entry name" value="Glyco_hydro_28"/>
    <property type="match status" value="2"/>
</dbReference>
<comment type="similarity">
    <text evidence="2 9">Belongs to the glycosyl hydrolase 28 family.</text>
</comment>
<dbReference type="InterPro" id="IPR012334">
    <property type="entry name" value="Pectin_lyas_fold"/>
</dbReference>
<evidence type="ECO:0000256" key="5">
    <source>
        <dbReference type="ARBA" id="ARBA00022801"/>
    </source>
</evidence>
<dbReference type="EMBL" id="ASHM01003878">
    <property type="protein sequence ID" value="PNY10519.1"/>
    <property type="molecule type" value="Genomic_DNA"/>
</dbReference>
<dbReference type="AlphaFoldDB" id="A0A2K3P5F9"/>
<evidence type="ECO:0000256" key="6">
    <source>
        <dbReference type="ARBA" id="ARBA00023295"/>
    </source>
</evidence>
<dbReference type="PANTHER" id="PTHR31375">
    <property type="match status" value="1"/>
</dbReference>
<dbReference type="Gene3D" id="2.160.20.10">
    <property type="entry name" value="Single-stranded right-handed beta-helix, Pectin lyase-like"/>
    <property type="match status" value="2"/>
</dbReference>
<dbReference type="InterPro" id="IPR011050">
    <property type="entry name" value="Pectin_lyase_fold/virulence"/>
</dbReference>
<sequence>MLKEVIFSGPCNAWMNFKIEGTLKAPSDPYSFKTENWINFRYINKLNVGGGGTLDGQGSSAWETNDCTKNPNCRPLPTMTFTKLRIIAPDESPNTDGIKIGKSKGINITSVTIGTGDDCIAMLAGTRNVLISDVFCGPGHGISVGSLGKNEGEEDVDNIVVKNCTISGTNNGVRIKSWAVQLKKTLMASNFLYEDIVMDNVQFPIIIDQDYCPHSSCQVCTLMPHLNIL</sequence>
<protein>
    <submittedName>
        <fullName evidence="10">Polygalacturonase/glycoside hydrolase family protein</fullName>
    </submittedName>
</protein>